<dbReference type="Proteomes" id="UP000249264">
    <property type="component" value="Chromosome 1"/>
</dbReference>
<organism evidence="2 3">
    <name type="scientific">Corynebacterium minutissimum</name>
    <dbReference type="NCBI Taxonomy" id="38301"/>
    <lineage>
        <taxon>Bacteria</taxon>
        <taxon>Bacillati</taxon>
        <taxon>Actinomycetota</taxon>
        <taxon>Actinomycetes</taxon>
        <taxon>Mycobacteriales</taxon>
        <taxon>Corynebacteriaceae</taxon>
        <taxon>Corynebacterium</taxon>
    </lineage>
</organism>
<dbReference type="AlphaFoldDB" id="A0A2X4RVA1"/>
<dbReference type="SUPFAM" id="SSF56601">
    <property type="entry name" value="beta-lactamase/transpeptidase-like"/>
    <property type="match status" value="1"/>
</dbReference>
<proteinExistence type="predicted"/>
<reference evidence="2 3" key="1">
    <citation type="submission" date="2018-06" db="EMBL/GenBank/DDBJ databases">
        <authorList>
            <consortium name="Pathogen Informatics"/>
            <person name="Doyle S."/>
        </authorList>
    </citation>
    <scope>NUCLEOTIDE SEQUENCE [LARGE SCALE GENOMIC DNA]</scope>
    <source>
        <strain evidence="2 3">NCTC10288</strain>
    </source>
</reference>
<feature type="chain" id="PRO_5015904387" evidence="1">
    <location>
        <begin position="32"/>
        <end position="267"/>
    </location>
</feature>
<dbReference type="EMBL" id="LS483460">
    <property type="protein sequence ID" value="SQI01122.1"/>
    <property type="molecule type" value="Genomic_DNA"/>
</dbReference>
<accession>A0A2X4RVA1</accession>
<gene>
    <name evidence="2" type="primary">kup</name>
    <name evidence="2" type="ORF">NCTC10288_02453</name>
</gene>
<evidence type="ECO:0000256" key="1">
    <source>
        <dbReference type="SAM" id="SignalP"/>
    </source>
</evidence>
<dbReference type="Gene3D" id="3.40.710.10">
    <property type="entry name" value="DD-peptidase/beta-lactamase superfamily"/>
    <property type="match status" value="1"/>
</dbReference>
<keyword evidence="1" id="KW-0732">Signal</keyword>
<evidence type="ECO:0000313" key="2">
    <source>
        <dbReference type="EMBL" id="SQI01122.1"/>
    </source>
</evidence>
<evidence type="ECO:0000313" key="3">
    <source>
        <dbReference type="Proteomes" id="UP000249264"/>
    </source>
</evidence>
<dbReference type="InterPro" id="IPR012338">
    <property type="entry name" value="Beta-lactam/transpept-like"/>
</dbReference>
<feature type="signal peptide" evidence="1">
    <location>
        <begin position="1"/>
        <end position="31"/>
    </location>
</feature>
<name>A0A2X4RVA1_9CORY</name>
<dbReference type="KEGG" id="cmin:NCTC10288_02453"/>
<sequence length="267" mass="28093">MRSRLSIVLTKTGALALTLTATLAAAPAAQALTFDPGKVPPRTQMTVRYADGNVASTPNGHESRPAVSLVKLYLGMWVLKYGAPEDKARVENMIRFSEDGTASDLERKYPQAIPGIISEYQLGETHHNGYWGQTTTSTEDLARFLGAISTDPVAAPIMKGMSTAAPAASDGYRQDFGTAQIPGILGTKFGWSDDRQVHATASFGPGYTVAANTYGSPGDLTADVLGAVDVSAPPAIPAPPAPPAPQDLRDRACEELKRIVPGSSHAC</sequence>
<protein>
    <submittedName>
        <fullName evidence="2">Potassium uptake system kup</fullName>
    </submittedName>
</protein>